<evidence type="ECO:0000313" key="2">
    <source>
        <dbReference type="Proteomes" id="UP001498421"/>
    </source>
</evidence>
<dbReference type="PANTHER" id="PTHR37535">
    <property type="entry name" value="FLUG DOMAIN PROTEIN"/>
    <property type="match status" value="1"/>
</dbReference>
<proteinExistence type="predicted"/>
<dbReference type="EMBL" id="JAZAVK010000150">
    <property type="protein sequence ID" value="KAK7419449.1"/>
    <property type="molecule type" value="Genomic_DNA"/>
</dbReference>
<organism evidence="1 2">
    <name type="scientific">Neonectria magnoliae</name>
    <dbReference type="NCBI Taxonomy" id="2732573"/>
    <lineage>
        <taxon>Eukaryota</taxon>
        <taxon>Fungi</taxon>
        <taxon>Dikarya</taxon>
        <taxon>Ascomycota</taxon>
        <taxon>Pezizomycotina</taxon>
        <taxon>Sordariomycetes</taxon>
        <taxon>Hypocreomycetidae</taxon>
        <taxon>Hypocreales</taxon>
        <taxon>Nectriaceae</taxon>
        <taxon>Neonectria</taxon>
    </lineage>
</organism>
<dbReference type="PANTHER" id="PTHR37535:SF4">
    <property type="entry name" value="FLUG DOMAIN-CONTAINING PROTEIN"/>
    <property type="match status" value="1"/>
</dbReference>
<gene>
    <name evidence="1" type="ORF">QQZ08_010867</name>
</gene>
<protein>
    <submittedName>
        <fullName evidence="1">Uncharacterized protein</fullName>
    </submittedName>
</protein>
<comment type="caution">
    <text evidence="1">The sequence shown here is derived from an EMBL/GenBank/DDBJ whole genome shotgun (WGS) entry which is preliminary data.</text>
</comment>
<dbReference type="Proteomes" id="UP001498421">
    <property type="component" value="Unassembled WGS sequence"/>
</dbReference>
<evidence type="ECO:0000313" key="1">
    <source>
        <dbReference type="EMBL" id="KAK7419449.1"/>
    </source>
</evidence>
<accession>A0ABR1HF34</accession>
<name>A0ABR1HF34_9HYPO</name>
<reference evidence="1 2" key="1">
    <citation type="journal article" date="2025" name="Microbiol. Resour. Announc.">
        <title>Draft genome sequences for Neonectria magnoliae and Neonectria punicea, canker pathogens of Liriodendron tulipifera and Acer saccharum in West Virginia.</title>
        <authorList>
            <person name="Petronek H.M."/>
            <person name="Kasson M.T."/>
            <person name="Metheny A.M."/>
            <person name="Stauder C.M."/>
            <person name="Lovett B."/>
            <person name="Lynch S.C."/>
            <person name="Garnas J.R."/>
            <person name="Kasson L.R."/>
            <person name="Stajich J.E."/>
        </authorList>
    </citation>
    <scope>NUCLEOTIDE SEQUENCE [LARGE SCALE GENOMIC DNA]</scope>
    <source>
        <strain evidence="1 2">NRRL 64651</strain>
    </source>
</reference>
<sequence>MVPAEVWANLPPDPEITALEEQRAELKQGQYRFQGREDEAKIRALTDVIRSKRAQRDKQIVKEYREFYFYNRGRVADILCHQPKDLSDEQMFQRTIEVIDLYMALCGKRETVKRNRTPPTAYTEPPTTLGFITPEVEFEPASDPSSDPFPLMNANQCPECFGDERLTLGERAFRYSRPTKEMTTLMTII</sequence>
<keyword evidence="2" id="KW-1185">Reference proteome</keyword>